<dbReference type="HOGENOM" id="CLU_033332_7_2_12"/>
<dbReference type="Proteomes" id="UP000006048">
    <property type="component" value="Chromosome"/>
</dbReference>
<feature type="active site" description="Proton acceptor" evidence="2">
    <location>
        <position position="182"/>
    </location>
</feature>
<dbReference type="PIRSF" id="PIRSF000390">
    <property type="entry name" value="PLP_StrS"/>
    <property type="match status" value="1"/>
</dbReference>
<evidence type="ECO:0000256" key="4">
    <source>
        <dbReference type="RuleBase" id="RU004508"/>
    </source>
</evidence>
<evidence type="ECO:0000313" key="6">
    <source>
        <dbReference type="Proteomes" id="UP000006048"/>
    </source>
</evidence>
<dbReference type="Gene3D" id="3.90.1150.10">
    <property type="entry name" value="Aspartate Aminotransferase, domain 1"/>
    <property type="match status" value="1"/>
</dbReference>
<protein>
    <submittedName>
        <fullName evidence="5">DegT/DnrJ/EryC1/StrS aminotransferase</fullName>
    </submittedName>
</protein>
<dbReference type="InterPro" id="IPR015422">
    <property type="entry name" value="PyrdxlP-dep_Trfase_small"/>
</dbReference>
<dbReference type="AlphaFoldDB" id="I4BAG9"/>
<keyword evidence="3 4" id="KW-0663">Pyridoxal phosphate</keyword>
<feature type="modified residue" description="N6-(pyridoxal phosphate)lysine" evidence="3">
    <location>
        <position position="182"/>
    </location>
</feature>
<keyword evidence="5" id="KW-0808">Transferase</keyword>
<dbReference type="STRING" id="869212.Turpa_3642"/>
<dbReference type="InterPro" id="IPR000653">
    <property type="entry name" value="DegT/StrS_aminotransferase"/>
</dbReference>
<gene>
    <name evidence="5" type="ordered locus">Turpa_3642</name>
</gene>
<dbReference type="OrthoDB" id="9810913at2"/>
<name>I4BAG9_TURPD</name>
<evidence type="ECO:0000256" key="1">
    <source>
        <dbReference type="ARBA" id="ARBA00037999"/>
    </source>
</evidence>
<dbReference type="PATRIC" id="fig|869212.3.peg.3663"/>
<reference evidence="5 6" key="1">
    <citation type="submission" date="2012-06" db="EMBL/GenBank/DDBJ databases">
        <title>The complete chromosome of genome of Turneriella parva DSM 21527.</title>
        <authorList>
            <consortium name="US DOE Joint Genome Institute (JGI-PGF)"/>
            <person name="Lucas S."/>
            <person name="Han J."/>
            <person name="Lapidus A."/>
            <person name="Bruce D."/>
            <person name="Goodwin L."/>
            <person name="Pitluck S."/>
            <person name="Peters L."/>
            <person name="Kyrpides N."/>
            <person name="Mavromatis K."/>
            <person name="Ivanova N."/>
            <person name="Mikhailova N."/>
            <person name="Chertkov O."/>
            <person name="Detter J.C."/>
            <person name="Tapia R."/>
            <person name="Han C."/>
            <person name="Land M."/>
            <person name="Hauser L."/>
            <person name="Markowitz V."/>
            <person name="Cheng J.-F."/>
            <person name="Hugenholtz P."/>
            <person name="Woyke T."/>
            <person name="Wu D."/>
            <person name="Gronow S."/>
            <person name="Wellnitz S."/>
            <person name="Brambilla E."/>
            <person name="Klenk H.-P."/>
            <person name="Eisen J.A."/>
        </authorList>
    </citation>
    <scope>NUCLEOTIDE SEQUENCE [LARGE SCALE GENOMIC DNA]</scope>
    <source>
        <strain evidence="6">ATCC BAA-1111 / DSM 21527 / NCTC 11395 / H</strain>
    </source>
</reference>
<sequence>MRIPFSRAPLTWEKASPYLKRAIDNGWLTTGPLVQQFTAGLAAFLETENVVPVSSCTAALQITLAAADLKAGDEVILPSNTFIATLETAELHGLTPRLADIDSDTWNMSLESAEKLITARTRAIIAVPFAGNALPMEKLQALAKRHKLTLILDCAHALETRYAGKPLHAYADFSCYSFYATKNLTTAEGGAIVCAAESIERVRALSLHGMSRAAWNRYAGGTWRYDIVETGFKANLTDIHAGIGLAQLAELRQNHERRLALAARYEQALSDLPVRMQKLTDDMTNASEHARHLFCISIDKNARADRDAVIDAFREKSIGYSVHFIPLYEFSNVKKLHGFQEVDFPHNAEYFAGALSLPLYPTLTHAEQDEVISLLRASLAYAAAT</sequence>
<dbReference type="Gene3D" id="3.40.640.10">
    <property type="entry name" value="Type I PLP-dependent aspartate aminotransferase-like (Major domain)"/>
    <property type="match status" value="1"/>
</dbReference>
<dbReference type="KEGG" id="tpx:Turpa_3642"/>
<dbReference type="PANTHER" id="PTHR30244">
    <property type="entry name" value="TRANSAMINASE"/>
    <property type="match status" value="1"/>
</dbReference>
<proteinExistence type="inferred from homology"/>
<keyword evidence="6" id="KW-1185">Reference proteome</keyword>
<evidence type="ECO:0000313" key="5">
    <source>
        <dbReference type="EMBL" id="AFM14276.1"/>
    </source>
</evidence>
<dbReference type="SUPFAM" id="SSF53383">
    <property type="entry name" value="PLP-dependent transferases"/>
    <property type="match status" value="1"/>
</dbReference>
<comment type="similarity">
    <text evidence="1 4">Belongs to the DegT/DnrJ/EryC1 family.</text>
</comment>
<evidence type="ECO:0000256" key="2">
    <source>
        <dbReference type="PIRSR" id="PIRSR000390-1"/>
    </source>
</evidence>
<dbReference type="Pfam" id="PF01041">
    <property type="entry name" value="DegT_DnrJ_EryC1"/>
    <property type="match status" value="1"/>
</dbReference>
<accession>I4BAG9</accession>
<dbReference type="InterPro" id="IPR015424">
    <property type="entry name" value="PyrdxlP-dep_Trfase"/>
</dbReference>
<dbReference type="GO" id="GO:0000271">
    <property type="term" value="P:polysaccharide biosynthetic process"/>
    <property type="evidence" value="ECO:0007669"/>
    <property type="project" value="TreeGrafter"/>
</dbReference>
<dbReference type="RefSeq" id="WP_014804753.1">
    <property type="nucleotide sequence ID" value="NC_018020.1"/>
</dbReference>
<dbReference type="PANTHER" id="PTHR30244:SF34">
    <property type="entry name" value="DTDP-4-AMINO-4,6-DIDEOXYGALACTOSE TRANSAMINASE"/>
    <property type="match status" value="1"/>
</dbReference>
<dbReference type="GO" id="GO:0030170">
    <property type="term" value="F:pyridoxal phosphate binding"/>
    <property type="evidence" value="ECO:0007669"/>
    <property type="project" value="TreeGrafter"/>
</dbReference>
<dbReference type="CDD" id="cd00616">
    <property type="entry name" value="AHBA_syn"/>
    <property type="match status" value="1"/>
</dbReference>
<dbReference type="GO" id="GO:0008483">
    <property type="term" value="F:transaminase activity"/>
    <property type="evidence" value="ECO:0007669"/>
    <property type="project" value="UniProtKB-KW"/>
</dbReference>
<keyword evidence="5" id="KW-0032">Aminotransferase</keyword>
<dbReference type="InterPro" id="IPR015421">
    <property type="entry name" value="PyrdxlP-dep_Trfase_major"/>
</dbReference>
<evidence type="ECO:0000256" key="3">
    <source>
        <dbReference type="PIRSR" id="PIRSR000390-2"/>
    </source>
</evidence>
<organism evidence="5 6">
    <name type="scientific">Turneriella parva (strain ATCC BAA-1111 / DSM 21527 / NCTC 11395 / H)</name>
    <name type="common">Leptospira parva</name>
    <dbReference type="NCBI Taxonomy" id="869212"/>
    <lineage>
        <taxon>Bacteria</taxon>
        <taxon>Pseudomonadati</taxon>
        <taxon>Spirochaetota</taxon>
        <taxon>Spirochaetia</taxon>
        <taxon>Leptospirales</taxon>
        <taxon>Leptospiraceae</taxon>
        <taxon>Turneriella</taxon>
    </lineage>
</organism>
<dbReference type="EMBL" id="CP002959">
    <property type="protein sequence ID" value="AFM14276.1"/>
    <property type="molecule type" value="Genomic_DNA"/>
</dbReference>